<dbReference type="Proteomes" id="UP000006365">
    <property type="component" value="Chromosome"/>
</dbReference>
<dbReference type="GO" id="GO:0009055">
    <property type="term" value="F:electron transfer activity"/>
    <property type="evidence" value="ECO:0007669"/>
    <property type="project" value="InterPro"/>
</dbReference>
<keyword evidence="5 6" id="KW-0408">Iron</keyword>
<dbReference type="InterPro" id="IPR002322">
    <property type="entry name" value="Cyt_c_III"/>
</dbReference>
<feature type="chain" id="PRO_5031326696" evidence="7">
    <location>
        <begin position="27"/>
        <end position="176"/>
    </location>
</feature>
<keyword evidence="9" id="KW-1185">Reference proteome</keyword>
<dbReference type="Gene3D" id="3.90.10.10">
    <property type="entry name" value="Cytochrome C3"/>
    <property type="match status" value="1"/>
</dbReference>
<dbReference type="GO" id="GO:0020037">
    <property type="term" value="F:heme binding"/>
    <property type="evidence" value="ECO:0007669"/>
    <property type="project" value="InterPro"/>
</dbReference>
<evidence type="ECO:0000313" key="9">
    <source>
        <dbReference type="Proteomes" id="UP000006365"/>
    </source>
</evidence>
<feature type="binding site" description="axial binding residue" evidence="6">
    <location>
        <position position="66"/>
    </location>
    <ligand>
        <name>heme c</name>
        <dbReference type="ChEBI" id="CHEBI:61717"/>
        <label>1</label>
    </ligand>
    <ligandPart>
        <name>Fe</name>
        <dbReference type="ChEBI" id="CHEBI:18248"/>
    </ligandPart>
</feature>
<dbReference type="EMBL" id="CP002364">
    <property type="protein sequence ID" value="ADW16801.1"/>
    <property type="molecule type" value="Genomic_DNA"/>
</dbReference>
<feature type="binding site" description="axial binding residue" evidence="6">
    <location>
        <position position="61"/>
    </location>
    <ligand>
        <name>heme c</name>
        <dbReference type="ChEBI" id="CHEBI:61717"/>
        <label>1</label>
    </ligand>
    <ligandPart>
        <name>Fe</name>
        <dbReference type="ChEBI" id="CHEBI:18248"/>
    </ligandPart>
</feature>
<keyword evidence="7" id="KW-0732">Signal</keyword>
<feature type="binding site" description="axial binding residue" evidence="6">
    <location>
        <position position="134"/>
    </location>
    <ligand>
        <name>heme c</name>
        <dbReference type="ChEBI" id="CHEBI:61717"/>
        <label>1</label>
    </ligand>
    <ligandPart>
        <name>Fe</name>
        <dbReference type="ChEBI" id="CHEBI:18248"/>
    </ligandPart>
</feature>
<feature type="binding site" description="axial binding residue" evidence="6">
    <location>
        <position position="52"/>
    </location>
    <ligand>
        <name>heme c</name>
        <dbReference type="ChEBI" id="CHEBI:61717"/>
        <label>1</label>
    </ligand>
    <ligandPart>
        <name>Fe</name>
        <dbReference type="ChEBI" id="CHEBI:18248"/>
    </ligandPart>
</feature>
<evidence type="ECO:0000256" key="6">
    <source>
        <dbReference type="PIRSR" id="PIRSR602322-1"/>
    </source>
</evidence>
<evidence type="ECO:0000256" key="5">
    <source>
        <dbReference type="ARBA" id="ARBA00023004"/>
    </source>
</evidence>
<keyword evidence="1" id="KW-0813">Transport</keyword>
<dbReference type="CDD" id="cd08168">
    <property type="entry name" value="Cytochrom_C3"/>
    <property type="match status" value="1"/>
</dbReference>
<gene>
    <name evidence="8" type="ordered locus">Despr_0625</name>
</gene>
<accession>A0A7U4DN79</accession>
<dbReference type="GO" id="GO:0046872">
    <property type="term" value="F:metal ion binding"/>
    <property type="evidence" value="ECO:0007669"/>
    <property type="project" value="UniProtKB-KW"/>
</dbReference>
<keyword evidence="3 6" id="KW-0479">Metal-binding</keyword>
<organism evidence="8 9">
    <name type="scientific">Desulfobulbus propionicus (strain ATCC 33891 / DSM 2032 / VKM B-1956 / 1pr3)</name>
    <dbReference type="NCBI Taxonomy" id="577650"/>
    <lineage>
        <taxon>Bacteria</taxon>
        <taxon>Pseudomonadati</taxon>
        <taxon>Thermodesulfobacteriota</taxon>
        <taxon>Desulfobulbia</taxon>
        <taxon>Desulfobulbales</taxon>
        <taxon>Desulfobulbaceae</taxon>
        <taxon>Desulfobulbus</taxon>
    </lineage>
</organism>
<keyword evidence="4" id="KW-0249">Electron transport</keyword>
<keyword evidence="2 6" id="KW-0349">Heme</keyword>
<evidence type="ECO:0000256" key="1">
    <source>
        <dbReference type="ARBA" id="ARBA00022448"/>
    </source>
</evidence>
<comment type="cofactor">
    <cofactor evidence="6">
        <name>heme c</name>
        <dbReference type="ChEBI" id="CHEBI:61717"/>
    </cofactor>
    <text evidence="6">Binds 4 heme c groups covalently per monomer.</text>
</comment>
<feature type="binding site" description="axial binding residue" evidence="6">
    <location>
        <position position="81"/>
    </location>
    <ligand>
        <name>heme c</name>
        <dbReference type="ChEBI" id="CHEBI:61717"/>
        <label>1</label>
    </ligand>
    <ligandPart>
        <name>Fe</name>
        <dbReference type="ChEBI" id="CHEBI:18248"/>
    </ligandPart>
</feature>
<feature type="binding site" description="axial binding residue" evidence="6">
    <location>
        <position position="144"/>
    </location>
    <ligand>
        <name>heme c</name>
        <dbReference type="ChEBI" id="CHEBI:61717"/>
        <label>1</label>
    </ligand>
    <ligandPart>
        <name>Fe</name>
        <dbReference type="ChEBI" id="CHEBI:18248"/>
    </ligandPart>
</feature>
<dbReference type="PRINTS" id="PR00609">
    <property type="entry name" value="CYTOCHROMEC3"/>
</dbReference>
<evidence type="ECO:0000256" key="2">
    <source>
        <dbReference type="ARBA" id="ARBA00022617"/>
    </source>
</evidence>
<reference evidence="8 9" key="1">
    <citation type="journal article" date="2011" name="Stand. Genomic Sci.">
        <title>Complete genome sequence of Desulfobulbus propionicus type strain (1pr3).</title>
        <authorList>
            <person name="Pagani I."/>
            <person name="Lapidus A."/>
            <person name="Nolan M."/>
            <person name="Lucas S."/>
            <person name="Hammon N."/>
            <person name="Deshpande S."/>
            <person name="Cheng J.F."/>
            <person name="Chertkov O."/>
            <person name="Davenport K."/>
            <person name="Tapia R."/>
            <person name="Han C."/>
            <person name="Goodwin L."/>
            <person name="Pitluck S."/>
            <person name="Liolios K."/>
            <person name="Mavromatis K."/>
            <person name="Ivanova N."/>
            <person name="Mikhailova N."/>
            <person name="Pati A."/>
            <person name="Chen A."/>
            <person name="Palaniappan K."/>
            <person name="Land M."/>
            <person name="Hauser L."/>
            <person name="Chang Y.J."/>
            <person name="Jeffries C.D."/>
            <person name="Detter J.C."/>
            <person name="Brambilla E."/>
            <person name="Kannan K.P."/>
            <person name="Djao O.D."/>
            <person name="Rohde M."/>
            <person name="Pukall R."/>
            <person name="Spring S."/>
            <person name="Goker M."/>
            <person name="Sikorski J."/>
            <person name="Woyke T."/>
            <person name="Bristow J."/>
            <person name="Eisen J.A."/>
            <person name="Markowitz V."/>
            <person name="Hugenholtz P."/>
            <person name="Kyrpides N.C."/>
            <person name="Klenk H.P."/>
        </authorList>
    </citation>
    <scope>NUCLEOTIDE SEQUENCE [LARGE SCALE GENOMIC DNA]</scope>
    <source>
        <strain evidence="9">ATCC 33891 / DSM 2032 / 1pr3</strain>
    </source>
</reference>
<feature type="binding site" description="axial binding residue" evidence="6">
    <location>
        <position position="65"/>
    </location>
    <ligand>
        <name>heme c</name>
        <dbReference type="ChEBI" id="CHEBI:61717"/>
        <label>1</label>
    </ligand>
    <ligandPart>
        <name>Fe</name>
        <dbReference type="ChEBI" id="CHEBI:18248"/>
    </ligandPart>
</feature>
<protein>
    <submittedName>
        <fullName evidence="8">Cytochrome c, class III, conserved region</fullName>
    </submittedName>
</protein>
<feature type="binding site" description="axial binding residue" evidence="6">
    <location>
        <position position="131"/>
    </location>
    <ligand>
        <name>heme c</name>
        <dbReference type="ChEBI" id="CHEBI:61717"/>
        <label>1</label>
    </ligand>
    <ligandPart>
        <name>Fe</name>
        <dbReference type="ChEBI" id="CHEBI:18248"/>
    </ligandPart>
</feature>
<dbReference type="InterPro" id="IPR036280">
    <property type="entry name" value="Multihaem_cyt_sf"/>
</dbReference>
<feature type="binding site" description="axial binding residue" evidence="6">
    <location>
        <position position="135"/>
    </location>
    <ligand>
        <name>heme c</name>
        <dbReference type="ChEBI" id="CHEBI:61717"/>
        <label>1</label>
    </ligand>
    <ligandPart>
        <name>Fe</name>
        <dbReference type="ChEBI" id="CHEBI:18248"/>
    </ligandPart>
</feature>
<evidence type="ECO:0000256" key="4">
    <source>
        <dbReference type="ARBA" id="ARBA00022982"/>
    </source>
</evidence>
<name>A0A7U4DN79_DESPD</name>
<feature type="binding site" description="axial binding residue" evidence="6">
    <location>
        <position position="148"/>
    </location>
    <ligand>
        <name>heme c</name>
        <dbReference type="ChEBI" id="CHEBI:61717"/>
        <label>1</label>
    </ligand>
    <ligandPart>
        <name>Fe</name>
        <dbReference type="ChEBI" id="CHEBI:18248"/>
    </ligandPart>
</feature>
<dbReference type="AlphaFoldDB" id="A0A7U4DN79"/>
<dbReference type="RefSeq" id="WP_015723346.1">
    <property type="nucleotide sequence ID" value="NC_014972.1"/>
</dbReference>
<feature type="binding site" description="covalent" evidence="6">
    <location>
        <position position="64"/>
    </location>
    <ligand>
        <name>heme c</name>
        <dbReference type="ChEBI" id="CHEBI:61717"/>
        <label>1</label>
    </ligand>
</feature>
<sequence>MTINPKAVLAAAVVLLAGALPTPGLALEQIDAPETVTIDALANLYQPVQFSHKRHAQLARCKDCHHHTTGHQDMDPNCVRCHAHSPEASTVSCKDCHTHKQFYPEQVTATDNRNLYHIDKPGLKGAYHLNCVPCHVKKNAPSHCEGCHAMTDAGKTFFHLDGKGQGKANAKDSHGK</sequence>
<feature type="binding site" description="axial binding residue" evidence="6">
    <location>
        <position position="147"/>
    </location>
    <ligand>
        <name>heme c</name>
        <dbReference type="ChEBI" id="CHEBI:61717"/>
        <label>1</label>
    </ligand>
    <ligandPart>
        <name>Fe</name>
        <dbReference type="ChEBI" id="CHEBI:18248"/>
    </ligandPart>
</feature>
<feature type="binding site" description="axial binding residue" evidence="6">
    <location>
        <position position="55"/>
    </location>
    <ligand>
        <name>heme c</name>
        <dbReference type="ChEBI" id="CHEBI:61717"/>
        <label>1</label>
    </ligand>
    <ligandPart>
        <name>Fe</name>
        <dbReference type="ChEBI" id="CHEBI:18248"/>
    </ligandPart>
</feature>
<dbReference type="KEGG" id="dpr:Despr_0625"/>
<evidence type="ECO:0000256" key="3">
    <source>
        <dbReference type="ARBA" id="ARBA00022723"/>
    </source>
</evidence>
<evidence type="ECO:0000256" key="7">
    <source>
        <dbReference type="SAM" id="SignalP"/>
    </source>
</evidence>
<feature type="signal peptide" evidence="7">
    <location>
        <begin position="1"/>
        <end position="26"/>
    </location>
</feature>
<proteinExistence type="predicted"/>
<evidence type="ECO:0000313" key="8">
    <source>
        <dbReference type="EMBL" id="ADW16801.1"/>
    </source>
</evidence>
<dbReference type="SUPFAM" id="SSF48695">
    <property type="entry name" value="Multiheme cytochromes"/>
    <property type="match status" value="1"/>
</dbReference>